<feature type="region of interest" description="Disordered" evidence="3">
    <location>
        <begin position="1"/>
        <end position="20"/>
    </location>
</feature>
<feature type="transmembrane region" description="Helical" evidence="4">
    <location>
        <begin position="61"/>
        <end position="79"/>
    </location>
</feature>
<sequence>MTADDPEDRHPGLPPNPPPRPRVCHHHCHHDCEDDMTPKQRADFAVIKFVAGLVLTVMRKFWVTSSAVVVAIFVLFWLYGGLLAFLLLLFALSGVVYQISDLLVYWPNFPPDSRSLVQPPSSLGLPSETLFLYARDGTKLHAVFVKQAPAALSSAPTFIYFHGNAGNLGHRLSNVYGLYRWLGVNLLLLEYRGYGLSSGSPSEAGLYLDAQAAVSYLKTRTDIDQAKIIIFGRSLGGAVAVDCVSRAEVSSRVAGVVLENTFTSIPDMATVLFSSVTFLARLPHWCHKNKYLSKYKMCRVVVPTLLVSGQADTLVPPRMMVDLYHCCASPVKRLMQFTHGSHNETWRCPGYYQVLAHFLDEVFKRTTQPPVLHPGIICFSESEVL</sequence>
<keyword evidence="7" id="KW-1185">Reference proteome</keyword>
<evidence type="ECO:0000256" key="3">
    <source>
        <dbReference type="SAM" id="MobiDB-lite"/>
    </source>
</evidence>
<dbReference type="GO" id="GO:0016020">
    <property type="term" value="C:membrane"/>
    <property type="evidence" value="ECO:0007669"/>
    <property type="project" value="TreeGrafter"/>
</dbReference>
<dbReference type="EMBL" id="JAWQEG010001312">
    <property type="protein sequence ID" value="KAK3880587.1"/>
    <property type="molecule type" value="Genomic_DNA"/>
</dbReference>
<dbReference type="GO" id="GO:0008474">
    <property type="term" value="F:palmitoyl-(protein) hydrolase activity"/>
    <property type="evidence" value="ECO:0007669"/>
    <property type="project" value="TreeGrafter"/>
</dbReference>
<keyword evidence="4" id="KW-1133">Transmembrane helix</keyword>
<proteinExistence type="predicted"/>
<dbReference type="PANTHER" id="PTHR12277">
    <property type="entry name" value="ALPHA/BETA HYDROLASE DOMAIN-CONTAINING PROTEIN"/>
    <property type="match status" value="1"/>
</dbReference>
<evidence type="ECO:0000256" key="4">
    <source>
        <dbReference type="SAM" id="Phobius"/>
    </source>
</evidence>
<dbReference type="InterPro" id="IPR029058">
    <property type="entry name" value="AB_hydrolase_fold"/>
</dbReference>
<comment type="caution">
    <text evidence="6">The sequence shown here is derived from an EMBL/GenBank/DDBJ whole genome shotgun (WGS) entry which is preliminary data.</text>
</comment>
<gene>
    <name evidence="6" type="ORF">Pcinc_014945</name>
</gene>
<evidence type="ECO:0000256" key="1">
    <source>
        <dbReference type="ARBA" id="ARBA00040125"/>
    </source>
</evidence>
<name>A0AAE1FU44_PETCI</name>
<dbReference type="PANTHER" id="PTHR12277:SF81">
    <property type="entry name" value="PROTEIN ABHD13"/>
    <property type="match status" value="1"/>
</dbReference>
<evidence type="ECO:0000256" key="2">
    <source>
        <dbReference type="ARBA" id="ARBA00042701"/>
    </source>
</evidence>
<dbReference type="Gene3D" id="3.40.50.1820">
    <property type="entry name" value="alpha/beta hydrolase"/>
    <property type="match status" value="1"/>
</dbReference>
<accession>A0AAE1FU44</accession>
<dbReference type="Proteomes" id="UP001286313">
    <property type="component" value="Unassembled WGS sequence"/>
</dbReference>
<dbReference type="SUPFAM" id="SSF53474">
    <property type="entry name" value="alpha/beta-Hydrolases"/>
    <property type="match status" value="1"/>
</dbReference>
<dbReference type="InterPro" id="IPR000073">
    <property type="entry name" value="AB_hydrolase_1"/>
</dbReference>
<dbReference type="Pfam" id="PF00561">
    <property type="entry name" value="Abhydrolase_1"/>
    <property type="match status" value="1"/>
</dbReference>
<keyword evidence="4" id="KW-0812">Transmembrane</keyword>
<feature type="domain" description="AB hydrolase-1" evidence="5">
    <location>
        <begin position="156"/>
        <end position="269"/>
    </location>
</feature>
<evidence type="ECO:0000259" key="5">
    <source>
        <dbReference type="Pfam" id="PF00561"/>
    </source>
</evidence>
<evidence type="ECO:0000313" key="7">
    <source>
        <dbReference type="Proteomes" id="UP001286313"/>
    </source>
</evidence>
<reference evidence="6" key="1">
    <citation type="submission" date="2023-10" db="EMBL/GenBank/DDBJ databases">
        <title>Genome assemblies of two species of porcelain crab, Petrolisthes cinctipes and Petrolisthes manimaculis (Anomura: Porcellanidae).</title>
        <authorList>
            <person name="Angst P."/>
        </authorList>
    </citation>
    <scope>NUCLEOTIDE SEQUENCE</scope>
    <source>
        <strain evidence="6">PB745_01</strain>
        <tissue evidence="6">Gill</tissue>
    </source>
</reference>
<keyword evidence="4" id="KW-0472">Membrane</keyword>
<evidence type="ECO:0000313" key="6">
    <source>
        <dbReference type="EMBL" id="KAK3880587.1"/>
    </source>
</evidence>
<protein>
    <recommendedName>
        <fullName evidence="1">Protein ABHD13</fullName>
    </recommendedName>
    <alternativeName>
        <fullName evidence="2">Alpha/beta hydrolase domain-containing protein 13</fullName>
    </alternativeName>
</protein>
<organism evidence="6 7">
    <name type="scientific">Petrolisthes cinctipes</name>
    <name type="common">Flat porcelain crab</name>
    <dbReference type="NCBI Taxonomy" id="88211"/>
    <lineage>
        <taxon>Eukaryota</taxon>
        <taxon>Metazoa</taxon>
        <taxon>Ecdysozoa</taxon>
        <taxon>Arthropoda</taxon>
        <taxon>Crustacea</taxon>
        <taxon>Multicrustacea</taxon>
        <taxon>Malacostraca</taxon>
        <taxon>Eumalacostraca</taxon>
        <taxon>Eucarida</taxon>
        <taxon>Decapoda</taxon>
        <taxon>Pleocyemata</taxon>
        <taxon>Anomura</taxon>
        <taxon>Galatheoidea</taxon>
        <taxon>Porcellanidae</taxon>
        <taxon>Petrolisthes</taxon>
    </lineage>
</organism>
<dbReference type="AlphaFoldDB" id="A0AAE1FU44"/>